<reference evidence="6 7" key="1">
    <citation type="submission" date="2021-08" db="EMBL/GenBank/DDBJ databases">
        <authorList>
            <person name="Tuo L."/>
        </authorList>
    </citation>
    <scope>NUCLEOTIDE SEQUENCE [LARGE SCALE GENOMIC DNA]</scope>
    <source>
        <strain evidence="6 7">JCM 31229</strain>
    </source>
</reference>
<keyword evidence="6" id="KW-0456">Lyase</keyword>
<evidence type="ECO:0000313" key="7">
    <source>
        <dbReference type="Proteomes" id="UP000706039"/>
    </source>
</evidence>
<evidence type="ECO:0000313" key="6">
    <source>
        <dbReference type="EMBL" id="MBY8824476.1"/>
    </source>
</evidence>
<dbReference type="GO" id="GO:0016829">
    <property type="term" value="F:lyase activity"/>
    <property type="evidence" value="ECO:0007669"/>
    <property type="project" value="UniProtKB-KW"/>
</dbReference>
<evidence type="ECO:0000259" key="5">
    <source>
        <dbReference type="Pfam" id="PF03328"/>
    </source>
</evidence>
<dbReference type="EMBL" id="JAINVV010000009">
    <property type="protein sequence ID" value="MBY8824476.1"/>
    <property type="molecule type" value="Genomic_DNA"/>
</dbReference>
<dbReference type="InterPro" id="IPR040442">
    <property type="entry name" value="Pyrv_kinase-like_dom_sf"/>
</dbReference>
<comment type="similarity">
    <text evidence="2">Belongs to the HpcH/HpaI aldolase family.</text>
</comment>
<dbReference type="PANTHER" id="PTHR32308:SF0">
    <property type="entry name" value="HPCH_HPAI ALDOLASE_CITRATE LYASE DOMAIN-CONTAINING PROTEIN"/>
    <property type="match status" value="1"/>
</dbReference>
<comment type="caution">
    <text evidence="6">The sequence shown here is derived from an EMBL/GenBank/DDBJ whole genome shotgun (WGS) entry which is preliminary data.</text>
</comment>
<evidence type="ECO:0000256" key="3">
    <source>
        <dbReference type="ARBA" id="ARBA00022723"/>
    </source>
</evidence>
<organism evidence="6 7">
    <name type="scientific">Sphingomonas colocasiae</name>
    <dbReference type="NCBI Taxonomy" id="1848973"/>
    <lineage>
        <taxon>Bacteria</taxon>
        <taxon>Pseudomonadati</taxon>
        <taxon>Pseudomonadota</taxon>
        <taxon>Alphaproteobacteria</taxon>
        <taxon>Sphingomonadales</taxon>
        <taxon>Sphingomonadaceae</taxon>
        <taxon>Sphingomonas</taxon>
    </lineage>
</organism>
<dbReference type="Gene3D" id="3.20.20.60">
    <property type="entry name" value="Phosphoenolpyruvate-binding domains"/>
    <property type="match status" value="1"/>
</dbReference>
<feature type="domain" description="HpcH/HpaI aldolase/citrate lyase" evidence="5">
    <location>
        <begin position="15"/>
        <end position="221"/>
    </location>
</feature>
<dbReference type="InterPro" id="IPR015813">
    <property type="entry name" value="Pyrv/PenolPyrv_kinase-like_dom"/>
</dbReference>
<protein>
    <submittedName>
        <fullName evidence="6">CoA ester lyase</fullName>
    </submittedName>
</protein>
<gene>
    <name evidence="6" type="ORF">K7G82_19380</name>
</gene>
<dbReference type="SUPFAM" id="SSF51621">
    <property type="entry name" value="Phosphoenolpyruvate/pyruvate domain"/>
    <property type="match status" value="1"/>
</dbReference>
<dbReference type="Proteomes" id="UP000706039">
    <property type="component" value="Unassembled WGS sequence"/>
</dbReference>
<keyword evidence="4" id="KW-0460">Magnesium</keyword>
<evidence type="ECO:0000256" key="2">
    <source>
        <dbReference type="ARBA" id="ARBA00005568"/>
    </source>
</evidence>
<dbReference type="PIRSF" id="PIRSF015582">
    <property type="entry name" value="Cit_lyase_B"/>
    <property type="match status" value="1"/>
</dbReference>
<dbReference type="PANTHER" id="PTHR32308">
    <property type="entry name" value="LYASE BETA SUBUNIT, PUTATIVE (AFU_ORTHOLOGUE AFUA_4G13030)-RELATED"/>
    <property type="match status" value="1"/>
</dbReference>
<sequence>MAKQSVPVPARRWSSMLFVPAHREGAILKARSAGADMTCIDLEDGVPVPAKTAARGTVAAMLADGALAGQAVRINAMGTADGLADLLMLAAAADRPLAVVLPKVDGAGTAAIAASVLADRPVALLPMIESADGVADAAPIARHPLVAGLMLGGADLASEIGAEPCWDTLAFARQAIVLACTRSGRPAYDMPFLDLGDASGLDTEASRARAFGFAGKAAIHPAQIAAIEAVFRPSAAQIAHARDAVTAFERSGGGAQRAGGLMIDAAIIRRHRMLLASVAAHEHAQPGGVSGRMASEGEAQCD</sequence>
<keyword evidence="3" id="KW-0479">Metal-binding</keyword>
<proteinExistence type="inferred from homology"/>
<dbReference type="InterPro" id="IPR011206">
    <property type="entry name" value="Citrate_lyase_beta/mcl1/mcl2"/>
</dbReference>
<name>A0ABS7PTH5_9SPHN</name>
<comment type="cofactor">
    <cofactor evidence="1">
        <name>Mg(2+)</name>
        <dbReference type="ChEBI" id="CHEBI:18420"/>
    </cofactor>
</comment>
<dbReference type="RefSeq" id="WP_222991581.1">
    <property type="nucleotide sequence ID" value="NZ_JAINVV010000009.1"/>
</dbReference>
<keyword evidence="7" id="KW-1185">Reference proteome</keyword>
<accession>A0ABS7PTH5</accession>
<dbReference type="InterPro" id="IPR005000">
    <property type="entry name" value="Aldolase/citrate-lyase_domain"/>
</dbReference>
<evidence type="ECO:0000256" key="1">
    <source>
        <dbReference type="ARBA" id="ARBA00001946"/>
    </source>
</evidence>
<dbReference type="Pfam" id="PF03328">
    <property type="entry name" value="HpcH_HpaI"/>
    <property type="match status" value="1"/>
</dbReference>
<evidence type="ECO:0000256" key="4">
    <source>
        <dbReference type="ARBA" id="ARBA00022842"/>
    </source>
</evidence>